<sequence>MPFHLSVRWRLLLAFLGISAFAVLAAATGTYAFRQMAQVIERITEQRVPSALAALDLSRQAERTVAAAPTLLTARSQAQYREISAAITAEVERLEDLLAQIRSEVDPAAVAAMEPAVAGLRRNLTALAGLVAGRLAVASQKDALVQRLSNASVAAQRLIAPALVVLDSKFAALRRMGRGEQTSAGFPQPPSVIVQEVAESLLMQKAQLEFASLGDGLLKASLAEKTADIAVLSFPLNRSLSALRQISSELEDPRLRARFDQRIADFARLVEGQDSILSARRTELILVEDAERLLVENAGLSAQLTKSVDALVGSARGDIRAASGEALTAQRVGRSILLTVVSLSLLSSLLIVWLYVDRNLVARLQGLSNSMLAIAGGNLRAPLPRDGGDEIGQMAKALAVFRDTAIEVEEKNLREVADARQRLIDAIESINEGFALYDADDRLILCNSRYEELLYPGSDVPMEPGTTFETVIRRAAERGLILEAKGRVDAWVAERLARHQNPVAAEIQQRQGNRWIQVCERRIAGGGTVAVYTDITEIKHHAAQLELARDEAMAATRAKSQFLTNMSHELRTPLNAIIGITEMLKEEAEETGDRPLVEPLDRIRHAGTHLLALINEILDLAKIEAGKLELHPEEVDLQILLRDAAMTAEPLAKRNDNTIRVEIAADIGRMQTDPVRLRQVLLNLLSNACKFTQGGTVTLKASRITDREGDRIAISVHDTGIGMTAEQRDRLFQEFSQADNTTTRKFGGTGLGLAISRRLCRLMGGDITVESVVGVGSTFAVSLPAGGVAGRPRRRPGAGTPAVTSQPLGREQRALIIDDELTSREILRQILTREGFDVVTAESGQEGIEIARRIKPTVITLDVLMPGLDGWSALQQLKRDPELQDIPVIMVTIVDEENQAYALGAAAYLTKPVNRECLLKALAACRTSPANSRVLVVEDDAHTRGWLARILREDGWEVAEAENGRVALERLPLVRPDIVLLDLMMPEMDGFEFVDEIHRKEETRHLPLVVLTAADVDEEAQRRLSGGIRKILQKKLGGRDEVIATLRDVIADCLRLSQPEHQERA</sequence>
<dbReference type="CDD" id="cd00082">
    <property type="entry name" value="HisKA"/>
    <property type="match status" value="1"/>
</dbReference>
<dbReference type="InterPro" id="IPR035965">
    <property type="entry name" value="PAS-like_dom_sf"/>
</dbReference>
<dbReference type="PRINTS" id="PR00344">
    <property type="entry name" value="BCTRLSENSOR"/>
</dbReference>
<organism evidence="12 13">
    <name type="scientific">Microvirga splendida</name>
    <dbReference type="NCBI Taxonomy" id="2795727"/>
    <lineage>
        <taxon>Bacteria</taxon>
        <taxon>Pseudomonadati</taxon>
        <taxon>Pseudomonadota</taxon>
        <taxon>Alphaproteobacteria</taxon>
        <taxon>Hyphomicrobiales</taxon>
        <taxon>Methylobacteriaceae</taxon>
        <taxon>Microvirga</taxon>
    </lineage>
</organism>
<dbReference type="Gene3D" id="1.20.58.920">
    <property type="match status" value="1"/>
</dbReference>
<dbReference type="Pfam" id="PF12860">
    <property type="entry name" value="PAS_7"/>
    <property type="match status" value="1"/>
</dbReference>
<feature type="domain" description="Response regulatory" evidence="10">
    <location>
        <begin position="813"/>
        <end position="926"/>
    </location>
</feature>
<evidence type="ECO:0000256" key="8">
    <source>
        <dbReference type="SAM" id="Phobius"/>
    </source>
</evidence>
<comment type="caution">
    <text evidence="12">The sequence shown here is derived from an EMBL/GenBank/DDBJ whole genome shotgun (WGS) entry which is preliminary data.</text>
</comment>
<keyword evidence="4 7" id="KW-0597">Phosphoprotein</keyword>
<dbReference type="Pfam" id="PF21689">
    <property type="entry name" value="TorS_sensor_domain"/>
    <property type="match status" value="1"/>
</dbReference>
<dbReference type="InterPro" id="IPR003661">
    <property type="entry name" value="HisK_dim/P_dom"/>
</dbReference>
<dbReference type="Pfam" id="PF02518">
    <property type="entry name" value="HATPase_c"/>
    <property type="match status" value="1"/>
</dbReference>
<dbReference type="SMART" id="SM00387">
    <property type="entry name" value="HATPase_c"/>
    <property type="match status" value="1"/>
</dbReference>
<evidence type="ECO:0000313" key="13">
    <source>
        <dbReference type="Proteomes" id="UP000620670"/>
    </source>
</evidence>
<dbReference type="SMART" id="SM00304">
    <property type="entry name" value="HAMP"/>
    <property type="match status" value="1"/>
</dbReference>
<dbReference type="Gene3D" id="3.40.50.2300">
    <property type="match status" value="2"/>
</dbReference>
<dbReference type="InterPro" id="IPR003594">
    <property type="entry name" value="HATPase_dom"/>
</dbReference>
<keyword evidence="8" id="KW-0812">Transmembrane</keyword>
<dbReference type="CDD" id="cd06225">
    <property type="entry name" value="HAMP"/>
    <property type="match status" value="1"/>
</dbReference>
<dbReference type="InterPro" id="IPR003660">
    <property type="entry name" value="HAMP_dom"/>
</dbReference>
<dbReference type="InterPro" id="IPR038188">
    <property type="entry name" value="TorS_sensor_sf"/>
</dbReference>
<dbReference type="PROSITE" id="PS50885">
    <property type="entry name" value="HAMP"/>
    <property type="match status" value="1"/>
</dbReference>
<dbReference type="SUPFAM" id="SSF52172">
    <property type="entry name" value="CheY-like"/>
    <property type="match status" value="2"/>
</dbReference>
<dbReference type="Gene3D" id="1.10.287.130">
    <property type="match status" value="1"/>
</dbReference>
<evidence type="ECO:0000256" key="2">
    <source>
        <dbReference type="ARBA" id="ARBA00004370"/>
    </source>
</evidence>
<dbReference type="InterPro" id="IPR005467">
    <property type="entry name" value="His_kinase_dom"/>
</dbReference>
<protein>
    <recommendedName>
        <fullName evidence="3">histidine kinase</fullName>
        <ecNumber evidence="3">2.7.13.3</ecNumber>
    </recommendedName>
</protein>
<dbReference type="InterPro" id="IPR011006">
    <property type="entry name" value="CheY-like_superfamily"/>
</dbReference>
<evidence type="ECO:0000256" key="6">
    <source>
        <dbReference type="ARBA" id="ARBA00022777"/>
    </source>
</evidence>
<keyword evidence="5" id="KW-0808">Transferase</keyword>
<proteinExistence type="predicted"/>
<accession>A0ABS0XUX8</accession>
<evidence type="ECO:0000259" key="9">
    <source>
        <dbReference type="PROSITE" id="PS50109"/>
    </source>
</evidence>
<feature type="transmembrane region" description="Helical" evidence="8">
    <location>
        <begin position="336"/>
        <end position="356"/>
    </location>
</feature>
<dbReference type="SMART" id="SM00448">
    <property type="entry name" value="REC"/>
    <property type="match status" value="2"/>
</dbReference>
<dbReference type="EC" id="2.7.13.3" evidence="3"/>
<dbReference type="Proteomes" id="UP000620670">
    <property type="component" value="Unassembled WGS sequence"/>
</dbReference>
<gene>
    <name evidence="12" type="ORF">JAO75_00390</name>
</gene>
<dbReference type="InterPro" id="IPR036890">
    <property type="entry name" value="HATPase_C_sf"/>
</dbReference>
<evidence type="ECO:0000256" key="1">
    <source>
        <dbReference type="ARBA" id="ARBA00000085"/>
    </source>
</evidence>
<evidence type="ECO:0000256" key="4">
    <source>
        <dbReference type="ARBA" id="ARBA00022553"/>
    </source>
</evidence>
<dbReference type="Gene3D" id="3.30.565.10">
    <property type="entry name" value="Histidine kinase-like ATPase, C-terminal domain"/>
    <property type="match status" value="1"/>
</dbReference>
<comment type="subcellular location">
    <subcellularLocation>
        <location evidence="2">Membrane</location>
    </subcellularLocation>
</comment>
<dbReference type="Gene3D" id="3.30.450.20">
    <property type="entry name" value="PAS domain"/>
    <property type="match status" value="1"/>
</dbReference>
<dbReference type="PROSITE" id="PS50109">
    <property type="entry name" value="HIS_KIN"/>
    <property type="match status" value="1"/>
</dbReference>
<comment type="catalytic activity">
    <reaction evidence="1">
        <text>ATP + protein L-histidine = ADP + protein N-phospho-L-histidine.</text>
        <dbReference type="EC" id="2.7.13.3"/>
    </reaction>
</comment>
<dbReference type="Pfam" id="PF00672">
    <property type="entry name" value="HAMP"/>
    <property type="match status" value="1"/>
</dbReference>
<name>A0ABS0XUX8_9HYPH</name>
<dbReference type="InterPro" id="IPR001789">
    <property type="entry name" value="Sig_transdc_resp-reg_receiver"/>
</dbReference>
<dbReference type="Pfam" id="PF00512">
    <property type="entry name" value="HisKA"/>
    <property type="match status" value="1"/>
</dbReference>
<dbReference type="PROSITE" id="PS50110">
    <property type="entry name" value="RESPONSE_REGULATORY"/>
    <property type="match status" value="2"/>
</dbReference>
<feature type="domain" description="Response regulatory" evidence="10">
    <location>
        <begin position="933"/>
        <end position="1049"/>
    </location>
</feature>
<keyword evidence="6" id="KW-0418">Kinase</keyword>
<dbReference type="SUPFAM" id="SSF55785">
    <property type="entry name" value="PYP-like sensor domain (PAS domain)"/>
    <property type="match status" value="1"/>
</dbReference>
<dbReference type="InterPro" id="IPR036097">
    <property type="entry name" value="HisK_dim/P_sf"/>
</dbReference>
<reference evidence="13" key="1">
    <citation type="submission" date="2020-12" db="EMBL/GenBank/DDBJ databases">
        <title>Hymenobacter sp.</title>
        <authorList>
            <person name="Kim M.K."/>
        </authorList>
    </citation>
    <scope>NUCLEOTIDE SEQUENCE [LARGE SCALE GENOMIC DNA]</scope>
    <source>
        <strain evidence="13">BT325</strain>
    </source>
</reference>
<feature type="modified residue" description="4-aspartylphosphate" evidence="7">
    <location>
        <position position="982"/>
    </location>
</feature>
<dbReference type="RefSeq" id="WP_199045673.1">
    <property type="nucleotide sequence ID" value="NZ_JAELXT010000001.1"/>
</dbReference>
<evidence type="ECO:0000313" key="12">
    <source>
        <dbReference type="EMBL" id="MBJ6123851.1"/>
    </source>
</evidence>
<dbReference type="SUPFAM" id="SSF55874">
    <property type="entry name" value="ATPase domain of HSP90 chaperone/DNA topoisomerase II/histidine kinase"/>
    <property type="match status" value="1"/>
</dbReference>
<evidence type="ECO:0000256" key="3">
    <source>
        <dbReference type="ARBA" id="ARBA00012438"/>
    </source>
</evidence>
<feature type="modified residue" description="4-aspartylphosphate" evidence="7">
    <location>
        <position position="862"/>
    </location>
</feature>
<evidence type="ECO:0000256" key="5">
    <source>
        <dbReference type="ARBA" id="ARBA00022679"/>
    </source>
</evidence>
<feature type="domain" description="HAMP" evidence="11">
    <location>
        <begin position="358"/>
        <end position="410"/>
    </location>
</feature>
<dbReference type="SUPFAM" id="SSF158472">
    <property type="entry name" value="HAMP domain-like"/>
    <property type="match status" value="1"/>
</dbReference>
<dbReference type="CDD" id="cd16922">
    <property type="entry name" value="HATPase_EvgS-ArcB-TorS-like"/>
    <property type="match status" value="1"/>
</dbReference>
<dbReference type="SUPFAM" id="SSF47384">
    <property type="entry name" value="Homodimeric domain of signal transducing histidine kinase"/>
    <property type="match status" value="1"/>
</dbReference>
<feature type="domain" description="Histidine kinase" evidence="9">
    <location>
        <begin position="565"/>
        <end position="787"/>
    </location>
</feature>
<dbReference type="EMBL" id="JAELXT010000001">
    <property type="protein sequence ID" value="MBJ6123851.1"/>
    <property type="molecule type" value="Genomic_DNA"/>
</dbReference>
<keyword evidence="13" id="KW-1185">Reference proteome</keyword>
<dbReference type="PANTHER" id="PTHR43047">
    <property type="entry name" value="TWO-COMPONENT HISTIDINE PROTEIN KINASE"/>
    <property type="match status" value="1"/>
</dbReference>
<evidence type="ECO:0000256" key="7">
    <source>
        <dbReference type="PROSITE-ProRule" id="PRU00169"/>
    </source>
</evidence>
<dbReference type="PANTHER" id="PTHR43047:SF72">
    <property type="entry name" value="OSMOSENSING HISTIDINE PROTEIN KINASE SLN1"/>
    <property type="match status" value="1"/>
</dbReference>
<dbReference type="Gene3D" id="6.10.340.10">
    <property type="match status" value="1"/>
</dbReference>
<dbReference type="SMART" id="SM00388">
    <property type="entry name" value="HisKA"/>
    <property type="match status" value="1"/>
</dbReference>
<dbReference type="InterPro" id="IPR004358">
    <property type="entry name" value="Sig_transdc_His_kin-like_C"/>
</dbReference>
<dbReference type="Pfam" id="PF00072">
    <property type="entry name" value="Response_reg"/>
    <property type="match status" value="2"/>
</dbReference>
<evidence type="ECO:0000259" key="11">
    <source>
        <dbReference type="PROSITE" id="PS50885"/>
    </source>
</evidence>
<keyword evidence="8" id="KW-1133">Transmembrane helix</keyword>
<evidence type="ECO:0000259" key="10">
    <source>
        <dbReference type="PROSITE" id="PS50110"/>
    </source>
</evidence>
<keyword evidence="8" id="KW-0472">Membrane</keyword>
<dbReference type="CDD" id="cd00156">
    <property type="entry name" value="REC"/>
    <property type="match status" value="1"/>
</dbReference>